<keyword evidence="2" id="KW-0732">Signal</keyword>
<name>A0ABD5E2R9_9ACTN</name>
<feature type="domain" description="P68 RBP/TagC-like beta-propeller" evidence="3">
    <location>
        <begin position="107"/>
        <end position="322"/>
    </location>
</feature>
<organism evidence="4 5">
    <name type="scientific">Streptomyces evansiae</name>
    <dbReference type="NCBI Taxonomy" id="3075535"/>
    <lineage>
        <taxon>Bacteria</taxon>
        <taxon>Bacillati</taxon>
        <taxon>Actinomycetota</taxon>
        <taxon>Actinomycetes</taxon>
        <taxon>Kitasatosporales</taxon>
        <taxon>Streptomycetaceae</taxon>
        <taxon>Streptomyces</taxon>
    </lineage>
</organism>
<comment type="caution">
    <text evidence="4">The sequence shown here is derived from an EMBL/GenBank/DDBJ whole genome shotgun (WGS) entry which is preliminary data.</text>
</comment>
<dbReference type="Pfam" id="PF21311">
    <property type="entry name" value="Phage_RBD_prop"/>
    <property type="match status" value="1"/>
</dbReference>
<dbReference type="EMBL" id="JAVRER010000004">
    <property type="protein sequence ID" value="MDT0414600.1"/>
    <property type="molecule type" value="Genomic_DNA"/>
</dbReference>
<sequence>MIRNSERHPSRRALLALGGAGALSAAAVPLAAGAAAAATSRTTDAAPSRTAAPAASRTAAPAASRAAAAAAPPAPGSALLVDSPRLDLNSPAENWIREKATKDLTIIQSFGYDNANGHLYLLQVTPGGLRLDGESAPVSAVDRSVHGDLTLTKWDLSGEVLGHMYLRGFGHGMNIGVEPVGGSAYLWTEVDAVPLHAAPPNENSSRGTRLARFPFTDGKVLDSTDPGLTKHTPVPGSTTNTATVDPVYGRLAVRYVDKDGRTKYQVHDLDLARLGIWSTPLATIDEPKPHAVPGWPLSTYGTPYFQGYAVVGRYLYMLHGNAYGDTQEINGETVVISRPGVGNTFLSAVDLTTGAFAPAPRSPFNAHVNPCYTAAANSLIHREPEGLGVRVPDPARPGVFSIGIGFAGGEKGERTATIYGKSGLIAPS</sequence>
<evidence type="ECO:0000259" key="3">
    <source>
        <dbReference type="Pfam" id="PF21311"/>
    </source>
</evidence>
<gene>
    <name evidence="4" type="ORF">RM574_03785</name>
</gene>
<protein>
    <submittedName>
        <fullName evidence="4">Teichoic acid biosynthesis protein C</fullName>
    </submittedName>
</protein>
<evidence type="ECO:0000313" key="5">
    <source>
        <dbReference type="Proteomes" id="UP001183607"/>
    </source>
</evidence>
<evidence type="ECO:0000256" key="2">
    <source>
        <dbReference type="SAM" id="SignalP"/>
    </source>
</evidence>
<feature type="chain" id="PRO_5044864074" evidence="2">
    <location>
        <begin position="38"/>
        <end position="428"/>
    </location>
</feature>
<dbReference type="InterPro" id="IPR048799">
    <property type="entry name" value="P68_RBP_TagC-like_beta-prop"/>
</dbReference>
<dbReference type="InterPro" id="IPR006311">
    <property type="entry name" value="TAT_signal"/>
</dbReference>
<feature type="signal peptide" evidence="2">
    <location>
        <begin position="1"/>
        <end position="37"/>
    </location>
</feature>
<dbReference type="RefSeq" id="WP_254667029.1">
    <property type="nucleotide sequence ID" value="NZ_JAVRER010000004.1"/>
</dbReference>
<dbReference type="PROSITE" id="PS51318">
    <property type="entry name" value="TAT"/>
    <property type="match status" value="1"/>
</dbReference>
<evidence type="ECO:0000313" key="4">
    <source>
        <dbReference type="EMBL" id="MDT0414600.1"/>
    </source>
</evidence>
<accession>A0ABD5E2R9</accession>
<dbReference type="AlphaFoldDB" id="A0ABD5E2R9"/>
<dbReference type="Proteomes" id="UP001183607">
    <property type="component" value="Unassembled WGS sequence"/>
</dbReference>
<evidence type="ECO:0000256" key="1">
    <source>
        <dbReference type="SAM" id="MobiDB-lite"/>
    </source>
</evidence>
<reference evidence="5" key="1">
    <citation type="submission" date="2023-07" db="EMBL/GenBank/DDBJ databases">
        <title>30 novel species of actinomycetes from the DSMZ collection.</title>
        <authorList>
            <person name="Nouioui I."/>
        </authorList>
    </citation>
    <scope>NUCLEOTIDE SEQUENCE [LARGE SCALE GENOMIC DNA]</scope>
    <source>
        <strain evidence="5">DSM 41982</strain>
    </source>
</reference>
<feature type="region of interest" description="Disordered" evidence="1">
    <location>
        <begin position="40"/>
        <end position="68"/>
    </location>
</feature>
<proteinExistence type="predicted"/>
<feature type="region of interest" description="Disordered" evidence="1">
    <location>
        <begin position="222"/>
        <end position="241"/>
    </location>
</feature>